<sequence>MLEMGNLELLKLLKTEYDSLVLSGVIRAIMELLRRCWEVQLLHTYREGNCLADAMAATMLNKPIGLYALPDLPETNIARTAGKGDAKDAAYIVYYLNC</sequence>
<evidence type="ECO:0000313" key="3">
    <source>
        <dbReference type="Proteomes" id="UP000828251"/>
    </source>
</evidence>
<protein>
    <recommendedName>
        <fullName evidence="1">RNase H type-1 domain-containing protein</fullName>
    </recommendedName>
</protein>
<dbReference type="Proteomes" id="UP000828251">
    <property type="component" value="Unassembled WGS sequence"/>
</dbReference>
<name>A0A9D3ZJJ0_9ROSI</name>
<dbReference type="InterPro" id="IPR002156">
    <property type="entry name" value="RNaseH_domain"/>
</dbReference>
<dbReference type="EMBL" id="JAIQCV010000012">
    <property type="protein sequence ID" value="KAH1039821.1"/>
    <property type="molecule type" value="Genomic_DNA"/>
</dbReference>
<comment type="caution">
    <text evidence="2">The sequence shown here is derived from an EMBL/GenBank/DDBJ whole genome shotgun (WGS) entry which is preliminary data.</text>
</comment>
<dbReference type="Pfam" id="PF13456">
    <property type="entry name" value="RVT_3"/>
    <property type="match status" value="1"/>
</dbReference>
<proteinExistence type="predicted"/>
<organism evidence="2 3">
    <name type="scientific">Gossypium stocksii</name>
    <dbReference type="NCBI Taxonomy" id="47602"/>
    <lineage>
        <taxon>Eukaryota</taxon>
        <taxon>Viridiplantae</taxon>
        <taxon>Streptophyta</taxon>
        <taxon>Embryophyta</taxon>
        <taxon>Tracheophyta</taxon>
        <taxon>Spermatophyta</taxon>
        <taxon>Magnoliopsida</taxon>
        <taxon>eudicotyledons</taxon>
        <taxon>Gunneridae</taxon>
        <taxon>Pentapetalae</taxon>
        <taxon>rosids</taxon>
        <taxon>malvids</taxon>
        <taxon>Malvales</taxon>
        <taxon>Malvaceae</taxon>
        <taxon>Malvoideae</taxon>
        <taxon>Gossypium</taxon>
    </lineage>
</organism>
<dbReference type="GO" id="GO:0004523">
    <property type="term" value="F:RNA-DNA hybrid ribonuclease activity"/>
    <property type="evidence" value="ECO:0007669"/>
    <property type="project" value="InterPro"/>
</dbReference>
<gene>
    <name evidence="2" type="ORF">J1N35_041564</name>
</gene>
<dbReference type="AlphaFoldDB" id="A0A9D3ZJJ0"/>
<feature type="domain" description="RNase H type-1" evidence="1">
    <location>
        <begin position="3"/>
        <end position="57"/>
    </location>
</feature>
<evidence type="ECO:0000259" key="1">
    <source>
        <dbReference type="Pfam" id="PF13456"/>
    </source>
</evidence>
<keyword evidence="3" id="KW-1185">Reference proteome</keyword>
<dbReference type="OrthoDB" id="1001561at2759"/>
<evidence type="ECO:0000313" key="2">
    <source>
        <dbReference type="EMBL" id="KAH1039821.1"/>
    </source>
</evidence>
<reference evidence="2 3" key="1">
    <citation type="journal article" date="2021" name="Plant Biotechnol. J.">
        <title>Multi-omics assisted identification of the key and species-specific regulatory components of drought-tolerant mechanisms in Gossypium stocksii.</title>
        <authorList>
            <person name="Yu D."/>
            <person name="Ke L."/>
            <person name="Zhang D."/>
            <person name="Wu Y."/>
            <person name="Sun Y."/>
            <person name="Mei J."/>
            <person name="Sun J."/>
            <person name="Sun Y."/>
        </authorList>
    </citation>
    <scope>NUCLEOTIDE SEQUENCE [LARGE SCALE GENOMIC DNA]</scope>
    <source>
        <strain evidence="3">cv. E1</strain>
        <tissue evidence="2">Leaf</tissue>
    </source>
</reference>
<dbReference type="GO" id="GO:0003676">
    <property type="term" value="F:nucleic acid binding"/>
    <property type="evidence" value="ECO:0007669"/>
    <property type="project" value="InterPro"/>
</dbReference>
<accession>A0A9D3ZJJ0</accession>